<evidence type="ECO:0000259" key="4">
    <source>
        <dbReference type="PROSITE" id="PS50949"/>
    </source>
</evidence>
<dbReference type="InterPro" id="IPR000524">
    <property type="entry name" value="Tscrpt_reg_HTH_GntR"/>
</dbReference>
<dbReference type="SUPFAM" id="SSF46785">
    <property type="entry name" value="Winged helix' DNA-binding domain"/>
    <property type="match status" value="1"/>
</dbReference>
<dbReference type="GO" id="GO:0003700">
    <property type="term" value="F:DNA-binding transcription factor activity"/>
    <property type="evidence" value="ECO:0007669"/>
    <property type="project" value="InterPro"/>
</dbReference>
<dbReference type="Pfam" id="PF00392">
    <property type="entry name" value="GntR"/>
    <property type="match status" value="1"/>
</dbReference>
<accession>A0A317FXI7</accession>
<sequence length="125" mass="13828">MKILQSSGIPIYQQIADSFRSDILEGRLAQGEYLPSIRGLAKDLKISVITTLKAYEQLEQEGLVTAVQGKGYYVNAQDTQMLIEQHRRKVEDALLSAISSAKLAGMTGEELTQTLQTLLSLDLEE</sequence>
<dbReference type="EMBL" id="NXNG01000002">
    <property type="protein sequence ID" value="PWT25826.1"/>
    <property type="molecule type" value="Genomic_DNA"/>
</dbReference>
<keyword evidence="3" id="KW-0804">Transcription</keyword>
<keyword evidence="6" id="KW-1185">Reference proteome</keyword>
<evidence type="ECO:0000256" key="3">
    <source>
        <dbReference type="ARBA" id="ARBA00023163"/>
    </source>
</evidence>
<dbReference type="RefSeq" id="WP_110074373.1">
    <property type="nucleotide sequence ID" value="NZ_CM009897.1"/>
</dbReference>
<dbReference type="InterPro" id="IPR036388">
    <property type="entry name" value="WH-like_DNA-bd_sf"/>
</dbReference>
<dbReference type="PANTHER" id="PTHR38445:SF7">
    <property type="entry name" value="GNTR-FAMILY TRANSCRIPTIONAL REGULATOR"/>
    <property type="match status" value="1"/>
</dbReference>
<dbReference type="SMART" id="SM00345">
    <property type="entry name" value="HTH_GNTR"/>
    <property type="match status" value="1"/>
</dbReference>
<organism evidence="5 6">
    <name type="scientific">Butyrivibrio fibrisolvens</name>
    <dbReference type="NCBI Taxonomy" id="831"/>
    <lineage>
        <taxon>Bacteria</taxon>
        <taxon>Bacillati</taxon>
        <taxon>Bacillota</taxon>
        <taxon>Clostridia</taxon>
        <taxon>Lachnospirales</taxon>
        <taxon>Lachnospiraceae</taxon>
        <taxon>Butyrivibrio</taxon>
    </lineage>
</organism>
<proteinExistence type="predicted"/>
<evidence type="ECO:0000256" key="2">
    <source>
        <dbReference type="ARBA" id="ARBA00023125"/>
    </source>
</evidence>
<dbReference type="Proteomes" id="UP000245488">
    <property type="component" value="Plasmid pINBov266"/>
</dbReference>
<dbReference type="PANTHER" id="PTHR38445">
    <property type="entry name" value="HTH-TYPE TRANSCRIPTIONAL REPRESSOR YTRA"/>
    <property type="match status" value="1"/>
</dbReference>
<evidence type="ECO:0000313" key="6">
    <source>
        <dbReference type="Proteomes" id="UP000245488"/>
    </source>
</evidence>
<comment type="caution">
    <text evidence="5">The sequence shown here is derived from an EMBL/GenBank/DDBJ whole genome shotgun (WGS) entry which is preliminary data.</text>
</comment>
<gene>
    <name evidence="5" type="ORF">CPT75_00110</name>
</gene>
<geneLocation type="plasmid" evidence="6">
    <name>pinbov266</name>
</geneLocation>
<keyword evidence="2" id="KW-0238">DNA-binding</keyword>
<protein>
    <submittedName>
        <fullName evidence="5">GntR family transcriptional regulator</fullName>
    </submittedName>
</protein>
<keyword evidence="5" id="KW-0614">Plasmid</keyword>
<dbReference type="InterPro" id="IPR036390">
    <property type="entry name" value="WH_DNA-bd_sf"/>
</dbReference>
<dbReference type="CDD" id="cd07377">
    <property type="entry name" value="WHTH_GntR"/>
    <property type="match status" value="1"/>
</dbReference>
<keyword evidence="1" id="KW-0805">Transcription regulation</keyword>
<dbReference type="Gene3D" id="1.10.10.10">
    <property type="entry name" value="Winged helix-like DNA-binding domain superfamily/Winged helix DNA-binding domain"/>
    <property type="match status" value="1"/>
</dbReference>
<evidence type="ECO:0000256" key="1">
    <source>
        <dbReference type="ARBA" id="ARBA00023015"/>
    </source>
</evidence>
<reference evidence="5 6" key="1">
    <citation type="submission" date="2017-09" db="EMBL/GenBank/DDBJ databases">
        <title>High-quality draft genome sequence of Butyrivibrio fibrisolvens INBov1, isolated from cow rumen.</title>
        <authorList>
            <person name="Rodriguez Hernaez J."/>
            <person name="Rivarola M."/>
            <person name="Paniego N."/>
            <person name="Cravero S."/>
            <person name="Ceron Cucchi M."/>
            <person name="Martinez M.C."/>
        </authorList>
    </citation>
    <scope>NUCLEOTIDE SEQUENCE [LARGE SCALE GENOMIC DNA]</scope>
    <source>
        <strain evidence="5 6">INBov1</strain>
        <plasmid evidence="6">pinbov266</plasmid>
    </source>
</reference>
<feature type="domain" description="HTH gntR-type" evidence="4">
    <location>
        <begin position="9"/>
        <end position="77"/>
    </location>
</feature>
<dbReference type="AlphaFoldDB" id="A0A317FXI7"/>
<evidence type="ECO:0000313" key="5">
    <source>
        <dbReference type="EMBL" id="PWT25826.1"/>
    </source>
</evidence>
<dbReference type="GO" id="GO:0003677">
    <property type="term" value="F:DNA binding"/>
    <property type="evidence" value="ECO:0007669"/>
    <property type="project" value="UniProtKB-KW"/>
</dbReference>
<name>A0A317FXI7_BUTFI</name>
<dbReference type="PROSITE" id="PS50949">
    <property type="entry name" value="HTH_GNTR"/>
    <property type="match status" value="1"/>
</dbReference>